<evidence type="ECO:0000313" key="3">
    <source>
        <dbReference type="Proteomes" id="UP000648239"/>
    </source>
</evidence>
<name>A0A8J6XZ96_9BACT</name>
<dbReference type="Proteomes" id="UP000648239">
    <property type="component" value="Unassembled WGS sequence"/>
</dbReference>
<feature type="transmembrane region" description="Helical" evidence="1">
    <location>
        <begin position="83"/>
        <end position="100"/>
    </location>
</feature>
<keyword evidence="1" id="KW-0472">Membrane</keyword>
<keyword evidence="1" id="KW-0812">Transmembrane</keyword>
<feature type="transmembrane region" description="Helical" evidence="1">
    <location>
        <begin position="28"/>
        <end position="47"/>
    </location>
</feature>
<comment type="caution">
    <text evidence="2">The sequence shown here is derived from an EMBL/GenBank/DDBJ whole genome shotgun (WGS) entry which is preliminary data.</text>
</comment>
<feature type="transmembrane region" description="Helical" evidence="1">
    <location>
        <begin position="59"/>
        <end position="77"/>
    </location>
</feature>
<feature type="transmembrane region" description="Helical" evidence="1">
    <location>
        <begin position="107"/>
        <end position="129"/>
    </location>
</feature>
<evidence type="ECO:0000256" key="1">
    <source>
        <dbReference type="SAM" id="Phobius"/>
    </source>
</evidence>
<dbReference type="AlphaFoldDB" id="A0A8J6XZ96"/>
<dbReference type="EMBL" id="JACXWD010000172">
    <property type="protein sequence ID" value="MBD3869711.1"/>
    <property type="molecule type" value="Genomic_DNA"/>
</dbReference>
<protein>
    <submittedName>
        <fullName evidence="2">Uncharacterized protein</fullName>
    </submittedName>
</protein>
<proteinExistence type="predicted"/>
<feature type="non-terminal residue" evidence="2">
    <location>
        <position position="177"/>
    </location>
</feature>
<organism evidence="2 3">
    <name type="scientific">Candidatus Polarisedimenticola svalbardensis</name>
    <dbReference type="NCBI Taxonomy" id="2886004"/>
    <lineage>
        <taxon>Bacteria</taxon>
        <taxon>Pseudomonadati</taxon>
        <taxon>Acidobacteriota</taxon>
        <taxon>Candidatus Polarisedimenticolia</taxon>
        <taxon>Candidatus Polarisedimenticolales</taxon>
        <taxon>Candidatus Polarisedimenticolaceae</taxon>
        <taxon>Candidatus Polarisedimenticola</taxon>
    </lineage>
</organism>
<reference evidence="2 3" key="1">
    <citation type="submission" date="2020-08" db="EMBL/GenBank/DDBJ databases">
        <title>Acidobacteriota in marine sediments use diverse sulfur dissimilation pathways.</title>
        <authorList>
            <person name="Wasmund K."/>
        </authorList>
    </citation>
    <scope>NUCLEOTIDE SEQUENCE [LARGE SCALE GENOMIC DNA]</scope>
    <source>
        <strain evidence="2">MAG AM4</strain>
    </source>
</reference>
<accession>A0A8J6XZ96</accession>
<sequence length="177" mass="19857">MLTALLIAIIGVEYLGLAATFGILKATKFSLLASLLLFGLMASRNGFGKLLSFTQVRLILALTVMSIASVMYAIVKTYVLDTVITQIGYFIMLANVYWLVDSGKKIQVFYTFMAGYLCYLVVLNYDMFFQAVRVGYFKAGYFLGDGNDFAWALVTFLPLTIVLYRGTSNFLLRMTWL</sequence>
<evidence type="ECO:0000313" key="2">
    <source>
        <dbReference type="EMBL" id="MBD3869711.1"/>
    </source>
</evidence>
<feature type="transmembrane region" description="Helical" evidence="1">
    <location>
        <begin position="149"/>
        <end position="167"/>
    </location>
</feature>
<gene>
    <name evidence="2" type="ORF">IFK94_16450</name>
</gene>
<keyword evidence="1" id="KW-1133">Transmembrane helix</keyword>